<keyword evidence="2" id="KW-1185">Reference proteome</keyword>
<protein>
    <submittedName>
        <fullName evidence="1">Uncharacterized protein</fullName>
    </submittedName>
</protein>
<dbReference type="EMBL" id="JARK01001342">
    <property type="protein sequence ID" value="EYC29082.1"/>
    <property type="molecule type" value="Genomic_DNA"/>
</dbReference>
<organism evidence="1 2">
    <name type="scientific">Ancylostoma ceylanicum</name>
    <dbReference type="NCBI Taxonomy" id="53326"/>
    <lineage>
        <taxon>Eukaryota</taxon>
        <taxon>Metazoa</taxon>
        <taxon>Ecdysozoa</taxon>
        <taxon>Nematoda</taxon>
        <taxon>Chromadorea</taxon>
        <taxon>Rhabditida</taxon>
        <taxon>Rhabditina</taxon>
        <taxon>Rhabditomorpha</taxon>
        <taxon>Strongyloidea</taxon>
        <taxon>Ancylostomatidae</taxon>
        <taxon>Ancylostomatinae</taxon>
        <taxon>Ancylostoma</taxon>
    </lineage>
</organism>
<dbReference type="Proteomes" id="UP000024635">
    <property type="component" value="Unassembled WGS sequence"/>
</dbReference>
<gene>
    <name evidence="1" type="primary">Acey_s0006.g2777</name>
    <name evidence="1" type="ORF">Y032_0006g2777</name>
</gene>
<accession>A0A016VPZ0</accession>
<reference evidence="2" key="1">
    <citation type="journal article" date="2015" name="Nat. Genet.">
        <title>The genome and transcriptome of the zoonotic hookworm Ancylostoma ceylanicum identify infection-specific gene families.</title>
        <authorList>
            <person name="Schwarz E.M."/>
            <person name="Hu Y."/>
            <person name="Antoshechkin I."/>
            <person name="Miller M.M."/>
            <person name="Sternberg P.W."/>
            <person name="Aroian R.V."/>
        </authorList>
    </citation>
    <scope>NUCLEOTIDE SEQUENCE</scope>
    <source>
        <strain evidence="2">HY135</strain>
    </source>
</reference>
<dbReference type="AlphaFoldDB" id="A0A016VPZ0"/>
<proteinExistence type="predicted"/>
<name>A0A016VPZ0_9BILA</name>
<comment type="caution">
    <text evidence="1">The sequence shown here is derived from an EMBL/GenBank/DDBJ whole genome shotgun (WGS) entry which is preliminary data.</text>
</comment>
<evidence type="ECO:0000313" key="2">
    <source>
        <dbReference type="Proteomes" id="UP000024635"/>
    </source>
</evidence>
<evidence type="ECO:0000313" key="1">
    <source>
        <dbReference type="EMBL" id="EYC29082.1"/>
    </source>
</evidence>
<sequence>MSDQVQYIRPVMQEGLRGSCWIRKMMKWSALINPVMWDAQLIRLHLSIVEALNAYVPYTVTCGLINTDLVSALFQIKDAAS</sequence>